<evidence type="ECO:0000256" key="1">
    <source>
        <dbReference type="ARBA" id="ARBA00022729"/>
    </source>
</evidence>
<gene>
    <name evidence="4" type="ORF">F7018_10680</name>
</gene>
<dbReference type="NCBIfam" id="TIGR04183">
    <property type="entry name" value="Por_Secre_tail"/>
    <property type="match status" value="1"/>
</dbReference>
<name>A0A7J5AIQ3_9FLAO</name>
<comment type="caution">
    <text evidence="4">The sequence shown here is derived from an EMBL/GenBank/DDBJ whole genome shotgun (WGS) entry which is preliminary data.</text>
</comment>
<evidence type="ECO:0000313" key="5">
    <source>
        <dbReference type="Proteomes" id="UP000467305"/>
    </source>
</evidence>
<evidence type="ECO:0000256" key="2">
    <source>
        <dbReference type="SAM" id="SignalP"/>
    </source>
</evidence>
<dbReference type="OrthoDB" id="957862at2"/>
<organism evidence="4 5">
    <name type="scientific">Tenacibaculum aiptasiae</name>
    <dbReference type="NCBI Taxonomy" id="426481"/>
    <lineage>
        <taxon>Bacteria</taxon>
        <taxon>Pseudomonadati</taxon>
        <taxon>Bacteroidota</taxon>
        <taxon>Flavobacteriia</taxon>
        <taxon>Flavobacteriales</taxon>
        <taxon>Flavobacteriaceae</taxon>
        <taxon>Tenacibaculum</taxon>
    </lineage>
</organism>
<dbReference type="Proteomes" id="UP000467305">
    <property type="component" value="Unassembled WGS sequence"/>
</dbReference>
<accession>A0A7J5AIQ3</accession>
<evidence type="ECO:0000313" key="4">
    <source>
        <dbReference type="EMBL" id="KAB1157383.1"/>
    </source>
</evidence>
<feature type="domain" description="Secretion system C-terminal sorting" evidence="3">
    <location>
        <begin position="469"/>
        <end position="534"/>
    </location>
</feature>
<proteinExistence type="predicted"/>
<keyword evidence="5" id="KW-1185">Reference proteome</keyword>
<dbReference type="EMBL" id="WAAU01000014">
    <property type="protein sequence ID" value="KAB1157383.1"/>
    <property type="molecule type" value="Genomic_DNA"/>
</dbReference>
<dbReference type="RefSeq" id="WP_150900051.1">
    <property type="nucleotide sequence ID" value="NZ_WAAU01000014.1"/>
</dbReference>
<dbReference type="InterPro" id="IPR026444">
    <property type="entry name" value="Secre_tail"/>
</dbReference>
<evidence type="ECO:0000259" key="3">
    <source>
        <dbReference type="Pfam" id="PF18962"/>
    </source>
</evidence>
<reference evidence="4 5" key="1">
    <citation type="submission" date="2019-09" db="EMBL/GenBank/DDBJ databases">
        <authorList>
            <person name="Cao W.R."/>
        </authorList>
    </citation>
    <scope>NUCLEOTIDE SEQUENCE [LARGE SCALE GENOMIC DNA]</scope>
    <source>
        <strain evidence="5">a4</strain>
    </source>
</reference>
<keyword evidence="1 2" id="KW-0732">Signal</keyword>
<feature type="chain" id="PRO_5029606965" evidence="2">
    <location>
        <begin position="25"/>
        <end position="536"/>
    </location>
</feature>
<dbReference type="AlphaFoldDB" id="A0A7J5AIQ3"/>
<protein>
    <submittedName>
        <fullName evidence="4">T9SS type A sorting domain-containing protein</fullName>
    </submittedName>
</protein>
<feature type="signal peptide" evidence="2">
    <location>
        <begin position="1"/>
        <end position="24"/>
    </location>
</feature>
<sequence length="536" mass="59633">MEKVNTFKLLLCAIFLCNFSTMFSQSHYTYELKNGSFETLSGGNTSNIYAHFTARRLGTSWYAHKGNPRSHNNGYNNVHTCGPCGNGSRYVSLRYSNTNGQKKGNSIFMYYPMKSGKTYNLKFDYKKYSNNGILYVIATNSATANYNTNSNLVETIGNINNNQYSSLPSNDQMLITKVIQHTGQSTSWSNNIPTGTNLSPNITFTPNKDYTQLLFVYHSTQHNASGEMYIDGVTMTGDLNQSGKVSMALNGANSNTNVGIQICSGDPVILDGRGTIDTSLDHNKRIQYFTAIYKIGSNGQAVDGSEVWNDGVPYSELDLQSQFPLTSPYGVTTQYHVKLAINSGPNNTWIEKVMKVYVVGKPNFSINQTFIFSSTYNRVRLRVQGLPTNTTYTYKWFRTGNPQVLGTNYQYDAYSSGSYTVEVTAANTGCTTKKTINVYVPPVMKKTKDAVLNELMPKNNSNNDNDIKVYPNPVSNIINVKSNNNIDRLELYSIGGTRISTSRGNTMDVRNIKKGVYILKAISGNTTIKESKIIKK</sequence>
<dbReference type="Pfam" id="PF18962">
    <property type="entry name" value="Por_Secre_tail"/>
    <property type="match status" value="1"/>
</dbReference>